<evidence type="ECO:0000256" key="1">
    <source>
        <dbReference type="SAM" id="MobiDB-lite"/>
    </source>
</evidence>
<proteinExistence type="predicted"/>
<dbReference type="PANTHER" id="PTHR11319">
    <property type="entry name" value="G PROTEIN-COUPLED RECEPTOR-RELATED"/>
    <property type="match status" value="1"/>
</dbReference>
<dbReference type="PANTHER" id="PTHR11319:SF35">
    <property type="entry name" value="OUTER MEMBRANE PROTEIN PMPC-RELATED"/>
    <property type="match status" value="1"/>
</dbReference>
<feature type="transmembrane region" description="Helical" evidence="2">
    <location>
        <begin position="25"/>
        <end position="49"/>
    </location>
</feature>
<dbReference type="EMBL" id="JADBEM010000001">
    <property type="protein sequence ID" value="MBE1613182.1"/>
    <property type="molecule type" value="Genomic_DNA"/>
</dbReference>
<keyword evidence="2" id="KW-0472">Membrane</keyword>
<keyword evidence="4" id="KW-1185">Reference proteome</keyword>
<dbReference type="AlphaFoldDB" id="A0A927NCU7"/>
<name>A0A927NCU7_9ACTN</name>
<feature type="compositionally biased region" description="Basic and acidic residues" evidence="1">
    <location>
        <begin position="70"/>
        <end position="89"/>
    </location>
</feature>
<dbReference type="RefSeq" id="WP_192756094.1">
    <property type="nucleotide sequence ID" value="NZ_BAABJL010000082.1"/>
</dbReference>
<gene>
    <name evidence="3" type="ORF">HEB94_010030</name>
</gene>
<feature type="compositionally biased region" description="Basic and acidic residues" evidence="1">
    <location>
        <begin position="237"/>
        <end position="275"/>
    </location>
</feature>
<feature type="region of interest" description="Disordered" evidence="1">
    <location>
        <begin position="237"/>
        <end position="281"/>
    </location>
</feature>
<evidence type="ECO:0000256" key="2">
    <source>
        <dbReference type="SAM" id="Phobius"/>
    </source>
</evidence>
<dbReference type="SUPFAM" id="SSF51126">
    <property type="entry name" value="Pectin lyase-like"/>
    <property type="match status" value="1"/>
</dbReference>
<reference evidence="3" key="1">
    <citation type="submission" date="2020-10" db="EMBL/GenBank/DDBJ databases">
        <title>Sequencing the genomes of 1000 actinobacteria strains.</title>
        <authorList>
            <person name="Klenk H.-P."/>
        </authorList>
    </citation>
    <scope>NUCLEOTIDE SEQUENCE</scope>
    <source>
        <strain evidence="3">DSM 45354</strain>
    </source>
</reference>
<dbReference type="Proteomes" id="UP000638648">
    <property type="component" value="Unassembled WGS sequence"/>
</dbReference>
<feature type="region of interest" description="Disordered" evidence="1">
    <location>
        <begin position="56"/>
        <end position="89"/>
    </location>
</feature>
<evidence type="ECO:0000313" key="4">
    <source>
        <dbReference type="Proteomes" id="UP000638648"/>
    </source>
</evidence>
<protein>
    <recommendedName>
        <fullName evidence="5">Polymorphic outer membrane protein repeat-containing protein</fullName>
    </recommendedName>
</protein>
<keyword evidence="2" id="KW-0812">Transmembrane</keyword>
<sequence>MCVVGRFQNRGTVMELGSGHRRKRWYVAVIGGIVGAGGLATAGVVTIIAPSTGPASAAEQTVARSAADGGSKDDGKDHGKKDDDKRKDVKKIGCDPDELIAALVRANADGGAKLELEPKCTYTLTAYDVGDTGYENELSGLPQIVERVKIDGNGAKIVRAANAVPFRIFNVGVGGDLTLRDLTVKGGDARETELGGGALLVQEGGRATIEDSKLTLNRSDSFGGAITNLGIVKISGEDKSEKDDGKKDDDKKDDPKKDDYGKDGSKKDDDHRDGGSEIINNSAVEDGGAIANVGALTIEKTRLSRNDAENGGALATFAGVVKVTKSEIDHNQALDEGGAISSEGEGAITQVKESYVHDNNAENGGAFFNDEGQFFVERSKVVHNTARTFGGGVLNIEGPLTVEKSKINENKALTGIGGGLLNLGDAVLRNSEVNKNVAFGEAGTAGGIANIDEGTVRLTRSEVIANASTLAPGGILNDVEDGVLVDDKSTIIKNRPTNCAGSPEDVPNCFG</sequence>
<evidence type="ECO:0008006" key="5">
    <source>
        <dbReference type="Google" id="ProtNLM"/>
    </source>
</evidence>
<accession>A0A927NCU7</accession>
<evidence type="ECO:0000313" key="3">
    <source>
        <dbReference type="EMBL" id="MBE1613182.1"/>
    </source>
</evidence>
<comment type="caution">
    <text evidence="3">The sequence shown here is derived from an EMBL/GenBank/DDBJ whole genome shotgun (WGS) entry which is preliminary data.</text>
</comment>
<dbReference type="InterPro" id="IPR011050">
    <property type="entry name" value="Pectin_lyase_fold/virulence"/>
</dbReference>
<keyword evidence="2" id="KW-1133">Transmembrane helix</keyword>
<organism evidence="3 4">
    <name type="scientific">Actinopolymorpha pittospori</name>
    <dbReference type="NCBI Taxonomy" id="648752"/>
    <lineage>
        <taxon>Bacteria</taxon>
        <taxon>Bacillati</taxon>
        <taxon>Actinomycetota</taxon>
        <taxon>Actinomycetes</taxon>
        <taxon>Propionibacteriales</taxon>
        <taxon>Actinopolymorphaceae</taxon>
        <taxon>Actinopolymorpha</taxon>
    </lineage>
</organism>